<reference evidence="4 5" key="1">
    <citation type="submission" date="2017-09" db="EMBL/GenBank/DDBJ databases">
        <title>Depth-based differentiation of microbial function through sediment-hosted aquifers and enrichment of novel symbionts in the deep terrestrial subsurface.</title>
        <authorList>
            <person name="Probst A.J."/>
            <person name="Ladd B."/>
            <person name="Jarett J.K."/>
            <person name="Geller-Mcgrath D.E."/>
            <person name="Sieber C.M."/>
            <person name="Emerson J.B."/>
            <person name="Anantharaman K."/>
            <person name="Thomas B.C."/>
            <person name="Malmstrom R."/>
            <person name="Stieglmeier M."/>
            <person name="Klingl A."/>
            <person name="Woyke T."/>
            <person name="Ryan C.M."/>
            <person name="Banfield J.F."/>
        </authorList>
    </citation>
    <scope>NUCLEOTIDE SEQUENCE [LARGE SCALE GENOMIC DNA]</scope>
    <source>
        <strain evidence="4">CG23_combo_of_CG06-09_8_20_14_all_39_17</strain>
    </source>
</reference>
<keyword evidence="1" id="KW-0479">Metal-binding</keyword>
<keyword evidence="2" id="KW-0378">Hydrolase</keyword>
<dbReference type="GO" id="GO:0046872">
    <property type="term" value="F:metal ion binding"/>
    <property type="evidence" value="ECO:0007669"/>
    <property type="project" value="UniProtKB-KW"/>
</dbReference>
<sequence>MKNKLKFLLQLNKLNEMPRAYWRMRGVKNPETVAGHIFTLLLMAWIFAREGRSRLNLNKLMEMAICHELTAICTGDTTPYDNILPKNKKGKNEILKRWPLLLEKHKKAIFKEDFKKEEKAIAKIVSSLDHSFGKEIMKLWKEYRSKSSPEGQFLSQLNVLAVLFTGLLYEKKNKKFSVAPLWEWFLQSSDNPLILKIGEEMKKEFYPPVKKK</sequence>
<dbReference type="PANTHER" id="PTHR11845:SF13">
    <property type="entry name" value="5'-DEOXYNUCLEOTIDASE HDDC2"/>
    <property type="match status" value="1"/>
</dbReference>
<evidence type="ECO:0000256" key="2">
    <source>
        <dbReference type="ARBA" id="ARBA00022801"/>
    </source>
</evidence>
<accession>A0A2G9YUU4</accession>
<dbReference type="Pfam" id="PF13023">
    <property type="entry name" value="HD_3"/>
    <property type="match status" value="1"/>
</dbReference>
<evidence type="ECO:0000256" key="1">
    <source>
        <dbReference type="ARBA" id="ARBA00022723"/>
    </source>
</evidence>
<evidence type="ECO:0000313" key="4">
    <source>
        <dbReference type="EMBL" id="PIP22949.1"/>
    </source>
</evidence>
<comment type="caution">
    <text evidence="4">The sequence shown here is derived from an EMBL/GenBank/DDBJ whole genome shotgun (WGS) entry which is preliminary data.</text>
</comment>
<proteinExistence type="predicted"/>
<organism evidence="4 5">
    <name type="scientific">Candidatus Nealsonbacteria bacterium CG23_combo_of_CG06-09_8_20_14_all_39_17</name>
    <dbReference type="NCBI Taxonomy" id="1974722"/>
    <lineage>
        <taxon>Bacteria</taxon>
        <taxon>Candidatus Nealsoniibacteriota</taxon>
    </lineage>
</organism>
<name>A0A2G9YUU4_9BACT</name>
<dbReference type="Gene3D" id="1.10.3210.10">
    <property type="entry name" value="Hypothetical protein af1432"/>
    <property type="match status" value="1"/>
</dbReference>
<dbReference type="SUPFAM" id="SSF109604">
    <property type="entry name" value="HD-domain/PDEase-like"/>
    <property type="match status" value="1"/>
</dbReference>
<gene>
    <name evidence="4" type="ORF">COX37_01200</name>
</gene>
<dbReference type="GO" id="GO:0002953">
    <property type="term" value="F:5'-deoxynucleotidase activity"/>
    <property type="evidence" value="ECO:0007669"/>
    <property type="project" value="InterPro"/>
</dbReference>
<dbReference type="InterPro" id="IPR006674">
    <property type="entry name" value="HD_domain"/>
</dbReference>
<evidence type="ECO:0000313" key="5">
    <source>
        <dbReference type="Proteomes" id="UP000229976"/>
    </source>
</evidence>
<feature type="domain" description="HD" evidence="3">
    <location>
        <begin position="12"/>
        <end position="175"/>
    </location>
</feature>
<protein>
    <recommendedName>
        <fullName evidence="3">HD domain-containing protein</fullName>
    </recommendedName>
</protein>
<dbReference type="InterPro" id="IPR039356">
    <property type="entry name" value="YfbR/HDDC2"/>
</dbReference>
<dbReference type="EMBL" id="PCRO01000015">
    <property type="protein sequence ID" value="PIP22949.1"/>
    <property type="molecule type" value="Genomic_DNA"/>
</dbReference>
<dbReference type="PANTHER" id="PTHR11845">
    <property type="entry name" value="5'-DEOXYNUCLEOTIDASE HDDC2"/>
    <property type="match status" value="1"/>
</dbReference>
<dbReference type="GO" id="GO:0005737">
    <property type="term" value="C:cytoplasm"/>
    <property type="evidence" value="ECO:0007669"/>
    <property type="project" value="TreeGrafter"/>
</dbReference>
<dbReference type="AlphaFoldDB" id="A0A2G9YUU4"/>
<evidence type="ECO:0000259" key="3">
    <source>
        <dbReference type="Pfam" id="PF13023"/>
    </source>
</evidence>
<dbReference type="Proteomes" id="UP000229976">
    <property type="component" value="Unassembled WGS sequence"/>
</dbReference>